<organism evidence="1 2">
    <name type="scientific">Phytophthora aleatoria</name>
    <dbReference type="NCBI Taxonomy" id="2496075"/>
    <lineage>
        <taxon>Eukaryota</taxon>
        <taxon>Sar</taxon>
        <taxon>Stramenopiles</taxon>
        <taxon>Oomycota</taxon>
        <taxon>Peronosporomycetes</taxon>
        <taxon>Peronosporales</taxon>
        <taxon>Peronosporaceae</taxon>
        <taxon>Phytophthora</taxon>
    </lineage>
</organism>
<sequence length="238" mass="27364">MVDGLEECLRNPDYRMSRELVELQVSPKRILRHHRLIIFEPEYVTSLMEHNKEFLPVAKKKLPQSSRCALISVIQYQRCKLNVMLEIAANDRKLTHWAVQQPENTSKSSESFASMWDVNRFSGARPRCRRCVLATTLNVQSPSLLTTATIPVVKFIRDRLSLASPAFAEVMLIPSNFCLEDEVESRLNSPFQRYLFQQQCPTCVPIWGEGIRPTSLRPLSLNLAVCRCNNNKESINRT</sequence>
<dbReference type="AlphaFoldDB" id="A0A8J5IG47"/>
<keyword evidence="2" id="KW-1185">Reference proteome</keyword>
<protein>
    <submittedName>
        <fullName evidence="1">Uncharacterized protein</fullName>
    </submittedName>
</protein>
<dbReference type="Proteomes" id="UP000709295">
    <property type="component" value="Unassembled WGS sequence"/>
</dbReference>
<proteinExistence type="predicted"/>
<accession>A0A8J5IG47</accession>
<evidence type="ECO:0000313" key="1">
    <source>
        <dbReference type="EMBL" id="KAG6960625.1"/>
    </source>
</evidence>
<dbReference type="EMBL" id="JAENGY010000548">
    <property type="protein sequence ID" value="KAG6960625.1"/>
    <property type="molecule type" value="Genomic_DNA"/>
</dbReference>
<reference evidence="1" key="1">
    <citation type="submission" date="2021-01" db="EMBL/GenBank/DDBJ databases">
        <title>Phytophthora aleatoria, a newly-described species from Pinus radiata is distinct from Phytophthora cactorum isolates based on comparative genomics.</title>
        <authorList>
            <person name="Mcdougal R."/>
            <person name="Panda P."/>
            <person name="Williams N."/>
            <person name="Studholme D.J."/>
        </authorList>
    </citation>
    <scope>NUCLEOTIDE SEQUENCE</scope>
    <source>
        <strain evidence="1">NZFS 4037</strain>
    </source>
</reference>
<comment type="caution">
    <text evidence="1">The sequence shown here is derived from an EMBL/GenBank/DDBJ whole genome shotgun (WGS) entry which is preliminary data.</text>
</comment>
<gene>
    <name evidence="1" type="ORF">JG688_00009508</name>
</gene>
<name>A0A8J5IG47_9STRA</name>
<evidence type="ECO:0000313" key="2">
    <source>
        <dbReference type="Proteomes" id="UP000709295"/>
    </source>
</evidence>